<comment type="catalytic activity">
    <reaction evidence="8 9">
        <text>tRNA(Gln) + L-glutamine + ATP = L-glutaminyl-tRNA(Gln) + AMP + diphosphate</text>
        <dbReference type="Rhea" id="RHEA:20121"/>
        <dbReference type="Rhea" id="RHEA-COMP:9662"/>
        <dbReference type="Rhea" id="RHEA-COMP:9681"/>
        <dbReference type="ChEBI" id="CHEBI:30616"/>
        <dbReference type="ChEBI" id="CHEBI:33019"/>
        <dbReference type="ChEBI" id="CHEBI:58359"/>
        <dbReference type="ChEBI" id="CHEBI:78442"/>
        <dbReference type="ChEBI" id="CHEBI:78521"/>
        <dbReference type="ChEBI" id="CHEBI:456215"/>
        <dbReference type="EC" id="6.1.1.18"/>
    </reaction>
</comment>
<feature type="binding site" evidence="9">
    <location>
        <begin position="39"/>
        <end position="41"/>
    </location>
    <ligand>
        <name>ATP</name>
        <dbReference type="ChEBI" id="CHEBI:30616"/>
    </ligand>
</feature>
<organism evidence="14 15">
    <name type="scientific">Rhodoplanes azumiensis</name>
    <dbReference type="NCBI Taxonomy" id="1897628"/>
    <lineage>
        <taxon>Bacteria</taxon>
        <taxon>Pseudomonadati</taxon>
        <taxon>Pseudomonadota</taxon>
        <taxon>Alphaproteobacteria</taxon>
        <taxon>Hyphomicrobiales</taxon>
        <taxon>Nitrobacteraceae</taxon>
        <taxon>Rhodoplanes</taxon>
    </lineage>
</organism>
<evidence type="ECO:0000256" key="1">
    <source>
        <dbReference type="ARBA" id="ARBA00005594"/>
    </source>
</evidence>
<dbReference type="Proteomes" id="UP001597314">
    <property type="component" value="Unassembled WGS sequence"/>
</dbReference>
<sequence length="560" mass="63750">MTAVEPVAAEAGRDFIRDIIQADLESGRRSEVVTRFPPEPNGYLHIGHAKSICLNFGVAAEFGGRCHLRFDDTNPVKEEQEYIDSIERDVRWLGFDWGEHLYYASDYFEQLYGWAEHLIQAGKAYVDDQTQEEIRATRGTLTEPGTDSPFRNRSVEENLDLFRRMRAGEFPNGARVLRAKIDMASGNINLRDPVLYRILHAHHPRTGNAWCIYPSYDFAHGQSDAIEHITHSICTLEFEDHRPLYDWFIENLPVPSKPRQYEFARLNITYLVLSKRVLTTLVRENYVTGWTDPRMPTISGLRRRGVPAEALREFAKRIGVAKANSVVDMQMLDFSIREVLNRTAERRMAVLKPLKVVIENYPEGQSETLEAVNHPDDPTKGTRKLTFSREIYVEREDFQETPVKGFFRLSPGREVRLRWAYFITCKEVVKDASGEVVELRCSYDPETRGGNAPDGRKVKATIHWVSAADSIPAEVRVYNNLFRNPAPTPATFAEDLNPQSLEVLTGARLEPSLADVPVEQAVQFERQGYFCPDADSRPGALVFNRTIGLRDTWAKVQGGG</sequence>
<keyword evidence="5 9" id="KW-0067">ATP-binding</keyword>
<evidence type="ECO:0000256" key="9">
    <source>
        <dbReference type="HAMAP-Rule" id="MF_00126"/>
    </source>
</evidence>
<keyword evidence="6 9" id="KW-0648">Protein biosynthesis</keyword>
<dbReference type="GO" id="GO:0016874">
    <property type="term" value="F:ligase activity"/>
    <property type="evidence" value="ECO:0007669"/>
    <property type="project" value="UniProtKB-KW"/>
</dbReference>
<dbReference type="NCBIfam" id="TIGR00440">
    <property type="entry name" value="glnS"/>
    <property type="match status" value="1"/>
</dbReference>
<dbReference type="InterPro" id="IPR049437">
    <property type="entry name" value="tRNA-synt_1c_C2"/>
</dbReference>
<dbReference type="HAMAP" id="MF_00126">
    <property type="entry name" value="Gln_tRNA_synth"/>
    <property type="match status" value="1"/>
</dbReference>
<proteinExistence type="inferred from homology"/>
<feature type="domain" description="Glutamyl/glutaminyl-tRNA synthetase class Ib anti-codon binding" evidence="12">
    <location>
        <begin position="344"/>
        <end position="444"/>
    </location>
</feature>
<dbReference type="PANTHER" id="PTHR43097:SF5">
    <property type="entry name" value="GLUTAMATE--TRNA LIGASE"/>
    <property type="match status" value="1"/>
</dbReference>
<dbReference type="Gene3D" id="3.90.800.10">
    <property type="entry name" value="Glutamyl-tRNA Synthetase, Domain 3"/>
    <property type="match status" value="1"/>
</dbReference>
<dbReference type="InterPro" id="IPR004514">
    <property type="entry name" value="Gln-tRNA-synth"/>
</dbReference>
<comment type="caution">
    <text evidence="14">The sequence shown here is derived from an EMBL/GenBank/DDBJ whole genome shotgun (WGS) entry which is preliminary data.</text>
</comment>
<reference evidence="15" key="1">
    <citation type="journal article" date="2019" name="Int. J. Syst. Evol. Microbiol.">
        <title>The Global Catalogue of Microorganisms (GCM) 10K type strain sequencing project: providing services to taxonomists for standard genome sequencing and annotation.</title>
        <authorList>
            <consortium name="The Broad Institute Genomics Platform"/>
            <consortium name="The Broad Institute Genome Sequencing Center for Infectious Disease"/>
            <person name="Wu L."/>
            <person name="Ma J."/>
        </authorList>
    </citation>
    <scope>NUCLEOTIDE SEQUENCE [LARGE SCALE GENOMIC DNA]</scope>
    <source>
        <strain evidence="15">CGMCC 1.6774</strain>
    </source>
</reference>
<dbReference type="CDD" id="cd00807">
    <property type="entry name" value="GlnRS_core"/>
    <property type="match status" value="1"/>
</dbReference>
<evidence type="ECO:0000259" key="12">
    <source>
        <dbReference type="Pfam" id="PF03950"/>
    </source>
</evidence>
<evidence type="ECO:0000256" key="5">
    <source>
        <dbReference type="ARBA" id="ARBA00022840"/>
    </source>
</evidence>
<dbReference type="SUPFAM" id="SSF52374">
    <property type="entry name" value="Nucleotidylyl transferase"/>
    <property type="match status" value="1"/>
</dbReference>
<feature type="domain" description="tRNA synthetases class I (E and Q) anti-codon binding" evidence="13">
    <location>
        <begin position="461"/>
        <end position="533"/>
    </location>
</feature>
<feature type="short sequence motif" description="'HIGH' region" evidence="9">
    <location>
        <begin position="38"/>
        <end position="48"/>
    </location>
</feature>
<dbReference type="InterPro" id="IPR050132">
    <property type="entry name" value="Gln/Glu-tRNA_Ligase"/>
</dbReference>
<dbReference type="InterPro" id="IPR011035">
    <property type="entry name" value="Ribosomal_bL25/Gln-tRNA_synth"/>
</dbReference>
<dbReference type="Gene3D" id="3.40.50.620">
    <property type="entry name" value="HUPs"/>
    <property type="match status" value="1"/>
</dbReference>
<dbReference type="PANTHER" id="PTHR43097">
    <property type="entry name" value="GLUTAMINE-TRNA LIGASE"/>
    <property type="match status" value="1"/>
</dbReference>
<dbReference type="InterPro" id="IPR022861">
    <property type="entry name" value="Gln_tRNA_ligase_bac"/>
</dbReference>
<keyword evidence="3 9" id="KW-0436">Ligase</keyword>
<keyword evidence="7 9" id="KW-0030">Aminoacyl-tRNA synthetase</keyword>
<evidence type="ECO:0000256" key="4">
    <source>
        <dbReference type="ARBA" id="ARBA00022741"/>
    </source>
</evidence>
<evidence type="ECO:0000256" key="6">
    <source>
        <dbReference type="ARBA" id="ARBA00022917"/>
    </source>
</evidence>
<keyword evidence="15" id="KW-1185">Reference proteome</keyword>
<keyword evidence="4 9" id="KW-0547">Nucleotide-binding</keyword>
<dbReference type="InterPro" id="IPR020059">
    <property type="entry name" value="Glu/Gln-tRNA-synth_Ib_codon-bd"/>
</dbReference>
<evidence type="ECO:0000256" key="8">
    <source>
        <dbReference type="ARBA" id="ARBA00048270"/>
    </source>
</evidence>
<dbReference type="EC" id="6.1.1.18" evidence="9"/>
<comment type="caution">
    <text evidence="9">Lacks conserved residue(s) required for the propagation of feature annotation.</text>
</comment>
<feature type="binding site" evidence="9">
    <location>
        <begin position="45"/>
        <end position="51"/>
    </location>
    <ligand>
        <name>ATP</name>
        <dbReference type="ChEBI" id="CHEBI:30616"/>
    </ligand>
</feature>
<evidence type="ECO:0000313" key="14">
    <source>
        <dbReference type="EMBL" id="MFD2182894.1"/>
    </source>
</evidence>
<dbReference type="Pfam" id="PF00749">
    <property type="entry name" value="tRNA-synt_1c"/>
    <property type="match status" value="1"/>
</dbReference>
<evidence type="ECO:0000256" key="2">
    <source>
        <dbReference type="ARBA" id="ARBA00022490"/>
    </source>
</evidence>
<dbReference type="InterPro" id="IPR001412">
    <property type="entry name" value="aa-tRNA-synth_I_CS"/>
</dbReference>
<dbReference type="Gene3D" id="2.40.240.10">
    <property type="entry name" value="Ribosomal Protein L25, Chain P"/>
    <property type="match status" value="2"/>
</dbReference>
<dbReference type="InterPro" id="IPR020058">
    <property type="entry name" value="Glu/Gln-tRNA-synth_Ib_cat-dom"/>
</dbReference>
<dbReference type="NCBIfam" id="NF011291">
    <property type="entry name" value="PRK14703.1"/>
    <property type="match status" value="1"/>
</dbReference>
<feature type="binding site" evidence="9">
    <location>
        <begin position="265"/>
        <end position="266"/>
    </location>
    <ligand>
        <name>ATP</name>
        <dbReference type="ChEBI" id="CHEBI:30616"/>
    </ligand>
</feature>
<dbReference type="Pfam" id="PF20974">
    <property type="entry name" value="tRNA-synt_1c_C2"/>
    <property type="match status" value="1"/>
</dbReference>
<gene>
    <name evidence="9" type="primary">glnS</name>
    <name evidence="14" type="ORF">ACFSOX_12090</name>
</gene>
<evidence type="ECO:0000313" key="15">
    <source>
        <dbReference type="Proteomes" id="UP001597314"/>
    </source>
</evidence>
<dbReference type="InterPro" id="IPR020061">
    <property type="entry name" value="Glu_tRNA_lig_a-bdl"/>
</dbReference>
<keyword evidence="2 9" id="KW-0963">Cytoplasm</keyword>
<feature type="binding site" evidence="9">
    <location>
        <position position="235"/>
    </location>
    <ligand>
        <name>ATP</name>
        <dbReference type="ChEBI" id="CHEBI:30616"/>
    </ligand>
</feature>
<dbReference type="SUPFAM" id="SSF50715">
    <property type="entry name" value="Ribosomal protein L25-like"/>
    <property type="match status" value="1"/>
</dbReference>
<dbReference type="PROSITE" id="PS00178">
    <property type="entry name" value="AA_TRNA_LIGASE_I"/>
    <property type="match status" value="1"/>
</dbReference>
<dbReference type="InterPro" id="IPR014729">
    <property type="entry name" value="Rossmann-like_a/b/a_fold"/>
</dbReference>
<accession>A0ABW5AJ17</accession>
<dbReference type="RefSeq" id="WP_378478065.1">
    <property type="nucleotide sequence ID" value="NZ_JBHUIW010000012.1"/>
</dbReference>
<comment type="similarity">
    <text evidence="1 9 10">Belongs to the class-I aminoacyl-tRNA synthetase family.</text>
</comment>
<dbReference type="Gene3D" id="1.10.1160.10">
    <property type="entry name" value="Glutamyl-trna Synthetase, Domain 2"/>
    <property type="match status" value="1"/>
</dbReference>
<name>A0ABW5AJ17_9BRAD</name>
<evidence type="ECO:0000256" key="7">
    <source>
        <dbReference type="ARBA" id="ARBA00023146"/>
    </source>
</evidence>
<evidence type="ECO:0000259" key="11">
    <source>
        <dbReference type="Pfam" id="PF00749"/>
    </source>
</evidence>
<feature type="short sequence motif" description="'KMSKS' region" evidence="9">
    <location>
        <begin position="272"/>
        <end position="276"/>
    </location>
</feature>
<dbReference type="InterPro" id="IPR000924">
    <property type="entry name" value="Glu/Gln-tRNA-synth"/>
</dbReference>
<protein>
    <recommendedName>
        <fullName evidence="9">Glutamine--tRNA ligase</fullName>
        <ecNumber evidence="9">6.1.1.18</ecNumber>
    </recommendedName>
    <alternativeName>
        <fullName evidence="9">Glutaminyl-tRNA synthetase</fullName>
        <shortName evidence="9">GlnRS</shortName>
    </alternativeName>
</protein>
<dbReference type="Pfam" id="PF03950">
    <property type="entry name" value="tRNA-synt_1c_C"/>
    <property type="match status" value="1"/>
</dbReference>
<comment type="subunit">
    <text evidence="9">Monomer.</text>
</comment>
<dbReference type="EMBL" id="JBHUIW010000012">
    <property type="protein sequence ID" value="MFD2182894.1"/>
    <property type="molecule type" value="Genomic_DNA"/>
</dbReference>
<evidence type="ECO:0000256" key="3">
    <source>
        <dbReference type="ARBA" id="ARBA00022598"/>
    </source>
</evidence>
<evidence type="ECO:0000256" key="10">
    <source>
        <dbReference type="RuleBase" id="RU363037"/>
    </source>
</evidence>
<feature type="domain" description="Glutamyl/glutaminyl-tRNA synthetase class Ib catalytic" evidence="11">
    <location>
        <begin position="31"/>
        <end position="340"/>
    </location>
</feature>
<feature type="binding site" evidence="9">
    <location>
        <position position="71"/>
    </location>
    <ligand>
        <name>L-glutamine</name>
        <dbReference type="ChEBI" id="CHEBI:58359"/>
    </ligand>
</feature>
<evidence type="ECO:0000259" key="13">
    <source>
        <dbReference type="Pfam" id="PF20974"/>
    </source>
</evidence>
<dbReference type="InterPro" id="IPR020056">
    <property type="entry name" value="Rbsml_bL25/Gln-tRNA_synth_N"/>
</dbReference>
<feature type="binding site" evidence="9">
    <location>
        <position position="216"/>
    </location>
    <ligand>
        <name>L-glutamine</name>
        <dbReference type="ChEBI" id="CHEBI:58359"/>
    </ligand>
</feature>
<comment type="subcellular location">
    <subcellularLocation>
        <location evidence="9">Cytoplasm</location>
    </subcellularLocation>
</comment>
<feature type="binding site" evidence="9">
    <location>
        <begin position="273"/>
        <end position="275"/>
    </location>
    <ligand>
        <name>ATP</name>
        <dbReference type="ChEBI" id="CHEBI:30616"/>
    </ligand>
</feature>
<dbReference type="PRINTS" id="PR00987">
    <property type="entry name" value="TRNASYNTHGLU"/>
</dbReference>